<dbReference type="SMART" id="SM00965">
    <property type="entry name" value="STN"/>
    <property type="match status" value="1"/>
</dbReference>
<evidence type="ECO:0000256" key="6">
    <source>
        <dbReference type="ARBA" id="ARBA00022692"/>
    </source>
</evidence>
<keyword evidence="13 14" id="KW-0998">Cell outer membrane</keyword>
<evidence type="ECO:0000256" key="4">
    <source>
        <dbReference type="ARBA" id="ARBA00022452"/>
    </source>
</evidence>
<dbReference type="InterPro" id="IPR010917">
    <property type="entry name" value="TonB_rcpt_CS"/>
</dbReference>
<dbReference type="Gene3D" id="2.40.170.20">
    <property type="entry name" value="TonB-dependent receptor, beta-barrel domain"/>
    <property type="match status" value="1"/>
</dbReference>
<organism evidence="18 19">
    <name type="scientific">Pseudomonas citronellolis</name>
    <dbReference type="NCBI Taxonomy" id="53408"/>
    <lineage>
        <taxon>Bacteria</taxon>
        <taxon>Pseudomonadati</taxon>
        <taxon>Pseudomonadota</taxon>
        <taxon>Gammaproteobacteria</taxon>
        <taxon>Pseudomonadales</taxon>
        <taxon>Pseudomonadaceae</taxon>
        <taxon>Pseudomonas</taxon>
    </lineage>
</organism>
<dbReference type="InterPro" id="IPR039426">
    <property type="entry name" value="TonB-dep_rcpt-like"/>
</dbReference>
<evidence type="ECO:0000256" key="12">
    <source>
        <dbReference type="ARBA" id="ARBA00023170"/>
    </source>
</evidence>
<keyword evidence="19" id="KW-1185">Reference proteome</keyword>
<feature type="domain" description="Secretin/TonB short N-terminal" evidence="17">
    <location>
        <begin position="86"/>
        <end position="137"/>
    </location>
</feature>
<reference evidence="18 19" key="1">
    <citation type="submission" date="2016-10" db="EMBL/GenBank/DDBJ databases">
        <authorList>
            <person name="Varghese N."/>
            <person name="Submissions S."/>
        </authorList>
    </citation>
    <scope>NUCLEOTIDE SEQUENCE [LARGE SCALE GENOMIC DNA]</scope>
    <source>
        <strain evidence="18 19">LMG 18378</strain>
    </source>
</reference>
<dbReference type="GO" id="GO:0038023">
    <property type="term" value="F:signaling receptor activity"/>
    <property type="evidence" value="ECO:0007669"/>
    <property type="project" value="InterPro"/>
</dbReference>
<name>A0AAQ1QZ22_9PSED</name>
<protein>
    <submittedName>
        <fullName evidence="18">Outer-membrane receptor for ferric coprogen and ferric-rhodotorulic acid</fullName>
    </submittedName>
</protein>
<evidence type="ECO:0000256" key="10">
    <source>
        <dbReference type="ARBA" id="ARBA00023077"/>
    </source>
</evidence>
<dbReference type="InterPro" id="IPR011662">
    <property type="entry name" value="Secretin/TonB_short_N"/>
</dbReference>
<proteinExistence type="inferred from homology"/>
<comment type="similarity">
    <text evidence="2 14 16">Belongs to the TonB-dependent receptor family.</text>
</comment>
<dbReference type="SUPFAM" id="SSF56935">
    <property type="entry name" value="Porins"/>
    <property type="match status" value="1"/>
</dbReference>
<dbReference type="RefSeq" id="WP_074983762.1">
    <property type="nucleotide sequence ID" value="NZ_FOLS01000029.1"/>
</dbReference>
<keyword evidence="4 14" id="KW-1134">Transmembrane beta strand</keyword>
<dbReference type="Gene3D" id="2.170.130.10">
    <property type="entry name" value="TonB-dependent receptor, plug domain"/>
    <property type="match status" value="1"/>
</dbReference>
<dbReference type="NCBIfam" id="TIGR01783">
    <property type="entry name" value="TonB-siderophor"/>
    <property type="match status" value="1"/>
</dbReference>
<keyword evidence="8" id="KW-0408">Iron</keyword>
<evidence type="ECO:0000256" key="16">
    <source>
        <dbReference type="RuleBase" id="RU003357"/>
    </source>
</evidence>
<gene>
    <name evidence="18" type="ORF">SAMN05216577_12917</name>
</gene>
<evidence type="ECO:0000313" key="19">
    <source>
        <dbReference type="Proteomes" id="UP000183385"/>
    </source>
</evidence>
<dbReference type="Pfam" id="PF07660">
    <property type="entry name" value="STN"/>
    <property type="match status" value="1"/>
</dbReference>
<dbReference type="CDD" id="cd01347">
    <property type="entry name" value="ligand_gated_channel"/>
    <property type="match status" value="1"/>
</dbReference>
<keyword evidence="9" id="KW-0406">Ion transport</keyword>
<keyword evidence="5" id="KW-0410">Iron transport</keyword>
<dbReference type="InterPro" id="IPR012910">
    <property type="entry name" value="Plug_dom"/>
</dbReference>
<keyword evidence="11 14" id="KW-0472">Membrane</keyword>
<evidence type="ECO:0000256" key="7">
    <source>
        <dbReference type="ARBA" id="ARBA00022729"/>
    </source>
</evidence>
<keyword evidence="6 14" id="KW-0812">Transmembrane</keyword>
<dbReference type="FunFam" id="2.170.130.10:FF:000010">
    <property type="entry name" value="Ferripyoverdine receptor"/>
    <property type="match status" value="1"/>
</dbReference>
<dbReference type="Pfam" id="PF07715">
    <property type="entry name" value="Plug"/>
    <property type="match status" value="1"/>
</dbReference>
<keyword evidence="12 18" id="KW-0675">Receptor</keyword>
<feature type="short sequence motif" description="TonB C-terminal box" evidence="15">
    <location>
        <begin position="816"/>
        <end position="833"/>
    </location>
</feature>
<evidence type="ECO:0000313" key="18">
    <source>
        <dbReference type="EMBL" id="SFD56041.1"/>
    </source>
</evidence>
<dbReference type="InterPro" id="IPR010105">
    <property type="entry name" value="TonB_sidphr_rcpt"/>
</dbReference>
<dbReference type="PANTHER" id="PTHR32552">
    <property type="entry name" value="FERRICHROME IRON RECEPTOR-RELATED"/>
    <property type="match status" value="1"/>
</dbReference>
<sequence length="833" mass="89869">MFCPSFRSRAVSTGRPRLLLHFARRPLSLAVRCALLGAVTVAAMGASVATRVEAAVSAGRTVAKRFDIAAGPLSAALNQLADQADVLLSVPGAVTTGKSSAGLHGTYRLDEAFDLLLSGTGLQAVEQGDGSYTLQAIPTTGAAELELSPMTVVGSEPDAIAQRVNPATTVGSKTPLSQREIPQSVSVVGQQQIQQQKMKNLDDAMRQSPGVTVSLANPMATDYYARGFPIGTFQLDGVPTAIPAGGAATIADSLAMYEQVEVLRGPAGLFNGFGGDGGVVNLVRKQAPAQFQGSAEVLAGSRSTHREQLDVGGPLNDEGSLRGRFVGLTGYGHQMQDGTWQRDQQFYGTLEVDPDPDTTLRTGISHSETTAKPMYGLPGYSDGRLLDVSRSTYLGASWNALSNRRSNAFAEVERQLANDWKAKLTYNYLTIDTHFLNGIPGGPLEPGTNIGNPYSYNYQSEDRQQAVDTYASGPFSLFGREHQLTFGANYLHENTHNTQRFINTETSGLDDWGDYFEDVFSSNPLYSKDFAGGRHNENWTLIEQYGVYGNVRLHLADPLTLVAGGRMTWWHARIKPADAYDNYFGTPPSDTHVKGKFSPIVGLVYALDDTYSAYASYTSIFKPQSGFYTEAGSLIEPVEGKQYELGIKGEYLGGRANASAALFQIDESNRALSDPRFPGYYLAQGKARSQGLELQVSGMLLPGWTLSAGYTYDDVKSLDDSTNAGAPFSMVAPRHLFKLASDYQLPGAWRQWSIGGAAYATSSTGWKDSSGEWNGGGYATLDAHVAYQFLPDWSVGLYGSNILDRKYYQSIAGAAGNYYGEPRTLLASLRTTF</sequence>
<comment type="subcellular location">
    <subcellularLocation>
        <location evidence="1 14">Cell outer membrane</location>
        <topology evidence="1 14">Multi-pass membrane protein</topology>
    </subcellularLocation>
</comment>
<evidence type="ECO:0000256" key="11">
    <source>
        <dbReference type="ARBA" id="ARBA00023136"/>
    </source>
</evidence>
<dbReference type="InterPro" id="IPR036942">
    <property type="entry name" value="Beta-barrel_TonB_sf"/>
</dbReference>
<dbReference type="PROSITE" id="PS01156">
    <property type="entry name" value="TONB_DEPENDENT_REC_2"/>
    <property type="match status" value="1"/>
</dbReference>
<dbReference type="GO" id="GO:0015891">
    <property type="term" value="P:siderophore transport"/>
    <property type="evidence" value="ECO:0007669"/>
    <property type="project" value="InterPro"/>
</dbReference>
<evidence type="ECO:0000256" key="14">
    <source>
        <dbReference type="PROSITE-ProRule" id="PRU01360"/>
    </source>
</evidence>
<dbReference type="InterPro" id="IPR000531">
    <property type="entry name" value="Beta-barrel_TonB"/>
</dbReference>
<evidence type="ECO:0000256" key="5">
    <source>
        <dbReference type="ARBA" id="ARBA00022496"/>
    </source>
</evidence>
<evidence type="ECO:0000256" key="13">
    <source>
        <dbReference type="ARBA" id="ARBA00023237"/>
    </source>
</evidence>
<comment type="caution">
    <text evidence="18">The sequence shown here is derived from an EMBL/GenBank/DDBJ whole genome shotgun (WGS) entry which is preliminary data.</text>
</comment>
<dbReference type="GO" id="GO:0009279">
    <property type="term" value="C:cell outer membrane"/>
    <property type="evidence" value="ECO:0007669"/>
    <property type="project" value="UniProtKB-SubCell"/>
</dbReference>
<dbReference type="GO" id="GO:0015344">
    <property type="term" value="F:siderophore uptake transmembrane transporter activity"/>
    <property type="evidence" value="ECO:0007669"/>
    <property type="project" value="TreeGrafter"/>
</dbReference>
<dbReference type="PROSITE" id="PS52016">
    <property type="entry name" value="TONB_DEPENDENT_REC_3"/>
    <property type="match status" value="1"/>
</dbReference>
<dbReference type="AlphaFoldDB" id="A0AAQ1QZ22"/>
<dbReference type="InterPro" id="IPR037066">
    <property type="entry name" value="Plug_dom_sf"/>
</dbReference>
<evidence type="ECO:0000256" key="9">
    <source>
        <dbReference type="ARBA" id="ARBA00023065"/>
    </source>
</evidence>
<evidence type="ECO:0000256" key="8">
    <source>
        <dbReference type="ARBA" id="ARBA00023004"/>
    </source>
</evidence>
<dbReference type="Pfam" id="PF00593">
    <property type="entry name" value="TonB_dep_Rec_b-barrel"/>
    <property type="match status" value="1"/>
</dbReference>
<dbReference type="PANTHER" id="PTHR32552:SF74">
    <property type="entry name" value="HYDROXAMATE SIDEROPHORE RECEPTOR FHUE"/>
    <property type="match status" value="1"/>
</dbReference>
<dbReference type="Gene3D" id="3.55.50.30">
    <property type="match status" value="1"/>
</dbReference>
<evidence type="ECO:0000256" key="2">
    <source>
        <dbReference type="ARBA" id="ARBA00009810"/>
    </source>
</evidence>
<keyword evidence="10 16" id="KW-0798">TonB box</keyword>
<keyword evidence="3 14" id="KW-0813">Transport</keyword>
<keyword evidence="7" id="KW-0732">Signal</keyword>
<dbReference type="EMBL" id="FOLS01000029">
    <property type="protein sequence ID" value="SFD56041.1"/>
    <property type="molecule type" value="Genomic_DNA"/>
</dbReference>
<evidence type="ECO:0000256" key="15">
    <source>
        <dbReference type="PROSITE-ProRule" id="PRU10144"/>
    </source>
</evidence>
<accession>A0AAQ1QZ22</accession>
<evidence type="ECO:0000256" key="3">
    <source>
        <dbReference type="ARBA" id="ARBA00022448"/>
    </source>
</evidence>
<evidence type="ECO:0000259" key="17">
    <source>
        <dbReference type="SMART" id="SM00965"/>
    </source>
</evidence>
<evidence type="ECO:0000256" key="1">
    <source>
        <dbReference type="ARBA" id="ARBA00004571"/>
    </source>
</evidence>
<dbReference type="Proteomes" id="UP000183385">
    <property type="component" value="Unassembled WGS sequence"/>
</dbReference>